<feature type="non-terminal residue" evidence="1">
    <location>
        <position position="1"/>
    </location>
</feature>
<dbReference type="PANTHER" id="PTHR33820">
    <property type="entry name" value="COILED-COIL DOMAIN-CONTAINING PROTEIN 17"/>
    <property type="match status" value="1"/>
</dbReference>
<accession>A0A851YQR3</accession>
<reference evidence="1" key="1">
    <citation type="submission" date="2019-09" db="EMBL/GenBank/DDBJ databases">
        <title>Bird 10,000 Genomes (B10K) Project - Family phase.</title>
        <authorList>
            <person name="Zhang G."/>
        </authorList>
    </citation>
    <scope>NUCLEOTIDE SEQUENCE</scope>
    <source>
        <strain evidence="1">B10K-DU-024-03</strain>
        <tissue evidence="1">Muscle</tissue>
    </source>
</reference>
<comment type="caution">
    <text evidence="1">The sequence shown here is derived from an EMBL/GenBank/DDBJ whole genome shotgun (WGS) entry which is preliminary data.</text>
</comment>
<name>A0A851YQR3_9AVES</name>
<gene>
    <name evidence="1" type="primary">Ccdc17</name>
    <name evidence="1" type="ORF">HALSEN_R13643</name>
</gene>
<dbReference type="AlphaFoldDB" id="A0A851YQR3"/>
<dbReference type="InterPro" id="IPR038800">
    <property type="entry name" value="CCDC17"/>
</dbReference>
<dbReference type="Proteomes" id="UP000648918">
    <property type="component" value="Unassembled WGS sequence"/>
</dbReference>
<keyword evidence="2" id="KW-1185">Reference proteome</keyword>
<evidence type="ECO:0000313" key="1">
    <source>
        <dbReference type="EMBL" id="NXD80375.1"/>
    </source>
</evidence>
<dbReference type="OrthoDB" id="289416at2759"/>
<dbReference type="EMBL" id="WBNJ01000115">
    <property type="protein sequence ID" value="NXD80375.1"/>
    <property type="molecule type" value="Genomic_DNA"/>
</dbReference>
<evidence type="ECO:0000313" key="2">
    <source>
        <dbReference type="Proteomes" id="UP000648918"/>
    </source>
</evidence>
<sequence>ALRLFYLRAGGHDPAILDQILHIQAEATVLEKGPGGLRGGRKMGESHPQPPAGTLAAEAAPAVLAEPPGTGARDLGALLALELENQRLEGELLALKIRRKWRADAGSRVAQQHAEELAKLQAEVGMLRCHTERMGSQLPTAILPPPVAPLLPP</sequence>
<proteinExistence type="predicted"/>
<organism evidence="1 2">
    <name type="scientific">Halcyon senegalensis</name>
    <dbReference type="NCBI Taxonomy" id="342381"/>
    <lineage>
        <taxon>Eukaryota</taxon>
        <taxon>Metazoa</taxon>
        <taxon>Chordata</taxon>
        <taxon>Craniata</taxon>
        <taxon>Vertebrata</taxon>
        <taxon>Euteleostomi</taxon>
        <taxon>Archelosauria</taxon>
        <taxon>Archosauria</taxon>
        <taxon>Dinosauria</taxon>
        <taxon>Saurischia</taxon>
        <taxon>Theropoda</taxon>
        <taxon>Coelurosauria</taxon>
        <taxon>Aves</taxon>
        <taxon>Neognathae</taxon>
        <taxon>Neoaves</taxon>
        <taxon>Telluraves</taxon>
        <taxon>Coraciimorphae</taxon>
        <taxon>Coraciiformes</taxon>
        <taxon>Alcedinidae</taxon>
        <taxon>Halcyon</taxon>
    </lineage>
</organism>
<dbReference type="PANTHER" id="PTHR33820:SF4">
    <property type="entry name" value="COILED-COIL DOMAIN-CONTAINING PROTEIN 17"/>
    <property type="match status" value="1"/>
</dbReference>
<feature type="non-terminal residue" evidence="1">
    <location>
        <position position="153"/>
    </location>
</feature>
<protein>
    <submittedName>
        <fullName evidence="1">CCD17 protein</fullName>
    </submittedName>
</protein>